<dbReference type="RefSeq" id="WP_381827260.1">
    <property type="nucleotide sequence ID" value="NZ_JBHTCF010000002.1"/>
</dbReference>
<dbReference type="Pfam" id="PF13472">
    <property type="entry name" value="Lipase_GDSL_2"/>
    <property type="match status" value="1"/>
</dbReference>
<comment type="caution">
    <text evidence="5">The sequence shown here is derived from an EMBL/GenBank/DDBJ whole genome shotgun (WGS) entry which is preliminary data.</text>
</comment>
<evidence type="ECO:0000313" key="6">
    <source>
        <dbReference type="Proteomes" id="UP001596523"/>
    </source>
</evidence>
<name>A0ABW2JCL1_9ACTN</name>
<feature type="chain" id="PRO_5046125352" evidence="3">
    <location>
        <begin position="31"/>
        <end position="347"/>
    </location>
</feature>
<feature type="domain" description="SGNH hydrolase-type esterase" evidence="4">
    <location>
        <begin position="143"/>
        <end position="297"/>
    </location>
</feature>
<evidence type="ECO:0000313" key="5">
    <source>
        <dbReference type="EMBL" id="MFC7303744.1"/>
    </source>
</evidence>
<dbReference type="SUPFAM" id="SSF52266">
    <property type="entry name" value="SGNH hydrolase"/>
    <property type="match status" value="1"/>
</dbReference>
<dbReference type="PANTHER" id="PTHR43695:SF1">
    <property type="entry name" value="RHAMNOGALACTURONAN ACETYLESTERASE"/>
    <property type="match status" value="1"/>
</dbReference>
<accession>A0ABW2JCL1</accession>
<feature type="signal peptide" evidence="3">
    <location>
        <begin position="1"/>
        <end position="30"/>
    </location>
</feature>
<dbReference type="InterPro" id="IPR037459">
    <property type="entry name" value="RhgT-like"/>
</dbReference>
<keyword evidence="3" id="KW-0732">Signal</keyword>
<proteinExistence type="inferred from homology"/>
<sequence length="347" mass="36245">MRRTVRVRRTAVIALAALAASTVTLPAAHASPGPGPCTGTAPVTCHFDLAPGTYRVSAVIGGAAAGETGLTAEARRTLLAPTRTTAGQTLRRTFTVDVRDPEGEPTGPAGSPGLDLYAGGAAPLLTGLTVTPAPRAPRLFLAGDSTVCDQAAAPYTGWGQELPQFLDGRTAVANYAGSGEGSQSFLDKPELFPALLARVRKGDTVLVQLGHNDKQTPAAVYRANLTTMVERIRERGGRPVLVTPVVRRWFNADGTLDNGTALHVNGLGVDLPGQLRALAAERGIPLIDLTALTKRRVEELGPEASKALYLYAEARDNTHTSQRGATEFAALVRAALPGNLRAPGGDR</sequence>
<evidence type="ECO:0000256" key="2">
    <source>
        <dbReference type="ARBA" id="ARBA00022801"/>
    </source>
</evidence>
<reference evidence="6" key="1">
    <citation type="journal article" date="2019" name="Int. J. Syst. Evol. Microbiol.">
        <title>The Global Catalogue of Microorganisms (GCM) 10K type strain sequencing project: providing services to taxonomists for standard genome sequencing and annotation.</title>
        <authorList>
            <consortium name="The Broad Institute Genomics Platform"/>
            <consortium name="The Broad Institute Genome Sequencing Center for Infectious Disease"/>
            <person name="Wu L."/>
            <person name="Ma J."/>
        </authorList>
    </citation>
    <scope>NUCLEOTIDE SEQUENCE [LARGE SCALE GENOMIC DNA]</scope>
    <source>
        <strain evidence="6">SYNS20</strain>
    </source>
</reference>
<gene>
    <name evidence="5" type="ORF">ACFQVC_05890</name>
</gene>
<protein>
    <submittedName>
        <fullName evidence="5">Rhamnogalacturonan acetylesterase</fullName>
    </submittedName>
</protein>
<evidence type="ECO:0000259" key="4">
    <source>
        <dbReference type="Pfam" id="PF13472"/>
    </source>
</evidence>
<dbReference type="EMBL" id="JBHTCF010000002">
    <property type="protein sequence ID" value="MFC7303744.1"/>
    <property type="molecule type" value="Genomic_DNA"/>
</dbReference>
<dbReference type="CDD" id="cd01821">
    <property type="entry name" value="Rhamnogalacturan_acetylesterase_like"/>
    <property type="match status" value="1"/>
</dbReference>
<comment type="similarity">
    <text evidence="1">Belongs to the 'GDSL' lipolytic enzyme family.</text>
</comment>
<dbReference type="InterPro" id="IPR008979">
    <property type="entry name" value="Galactose-bd-like_sf"/>
</dbReference>
<dbReference type="Gene3D" id="3.40.50.1110">
    <property type="entry name" value="SGNH hydrolase"/>
    <property type="match status" value="1"/>
</dbReference>
<dbReference type="Proteomes" id="UP001596523">
    <property type="component" value="Unassembled WGS sequence"/>
</dbReference>
<dbReference type="InterPro" id="IPR036514">
    <property type="entry name" value="SGNH_hydro_sf"/>
</dbReference>
<organism evidence="5 6">
    <name type="scientific">Streptomyces monticola</name>
    <dbReference type="NCBI Taxonomy" id="2666263"/>
    <lineage>
        <taxon>Bacteria</taxon>
        <taxon>Bacillati</taxon>
        <taxon>Actinomycetota</taxon>
        <taxon>Actinomycetes</taxon>
        <taxon>Kitasatosporales</taxon>
        <taxon>Streptomycetaceae</taxon>
        <taxon>Streptomyces</taxon>
    </lineage>
</organism>
<dbReference type="PANTHER" id="PTHR43695">
    <property type="entry name" value="PUTATIVE (AFU_ORTHOLOGUE AFUA_2G17250)-RELATED"/>
    <property type="match status" value="1"/>
</dbReference>
<dbReference type="SUPFAM" id="SSF49785">
    <property type="entry name" value="Galactose-binding domain-like"/>
    <property type="match status" value="1"/>
</dbReference>
<keyword evidence="6" id="KW-1185">Reference proteome</keyword>
<keyword evidence="2" id="KW-0378">Hydrolase</keyword>
<evidence type="ECO:0000256" key="1">
    <source>
        <dbReference type="ARBA" id="ARBA00008668"/>
    </source>
</evidence>
<evidence type="ECO:0000256" key="3">
    <source>
        <dbReference type="SAM" id="SignalP"/>
    </source>
</evidence>
<dbReference type="InterPro" id="IPR013830">
    <property type="entry name" value="SGNH_hydro"/>
</dbReference>